<protein>
    <submittedName>
        <fullName evidence="1">Uncharacterized protein</fullName>
    </submittedName>
</protein>
<name>A0ABN9CUN6_9NEOB</name>
<dbReference type="Proteomes" id="UP001162483">
    <property type="component" value="Unassembled WGS sequence"/>
</dbReference>
<evidence type="ECO:0000313" key="1">
    <source>
        <dbReference type="EMBL" id="CAI9563415.1"/>
    </source>
</evidence>
<sequence>MSSTPISCHESTLCCCP</sequence>
<accession>A0ABN9CUN6</accession>
<organism evidence="1 2">
    <name type="scientific">Staurois parvus</name>
    <dbReference type="NCBI Taxonomy" id="386267"/>
    <lineage>
        <taxon>Eukaryota</taxon>
        <taxon>Metazoa</taxon>
        <taxon>Chordata</taxon>
        <taxon>Craniata</taxon>
        <taxon>Vertebrata</taxon>
        <taxon>Euteleostomi</taxon>
        <taxon>Amphibia</taxon>
        <taxon>Batrachia</taxon>
        <taxon>Anura</taxon>
        <taxon>Neobatrachia</taxon>
        <taxon>Ranoidea</taxon>
        <taxon>Ranidae</taxon>
        <taxon>Staurois</taxon>
    </lineage>
</organism>
<dbReference type="EMBL" id="CATNWA010012418">
    <property type="protein sequence ID" value="CAI9563415.1"/>
    <property type="molecule type" value="Genomic_DNA"/>
</dbReference>
<reference evidence="1" key="1">
    <citation type="submission" date="2023-05" db="EMBL/GenBank/DDBJ databases">
        <authorList>
            <person name="Stuckert A."/>
        </authorList>
    </citation>
    <scope>NUCLEOTIDE SEQUENCE</scope>
</reference>
<comment type="caution">
    <text evidence="1">The sequence shown here is derived from an EMBL/GenBank/DDBJ whole genome shotgun (WGS) entry which is preliminary data.</text>
</comment>
<gene>
    <name evidence="1" type="ORF">SPARVUS_LOCUS5733635</name>
</gene>
<evidence type="ECO:0000313" key="2">
    <source>
        <dbReference type="Proteomes" id="UP001162483"/>
    </source>
</evidence>
<proteinExistence type="predicted"/>
<keyword evidence="2" id="KW-1185">Reference proteome</keyword>